<dbReference type="EMBL" id="JARJCM010000218">
    <property type="protein sequence ID" value="KAJ7022041.1"/>
    <property type="molecule type" value="Genomic_DNA"/>
</dbReference>
<protein>
    <submittedName>
        <fullName evidence="1">Uncharacterized protein</fullName>
    </submittedName>
</protein>
<sequence length="149" mass="16780">MERNLAFRFVLIFQPYTTATDLSVHLYPHHTVPTVAFAQTTRDTWHSLGKVEAHAAAVVVDLKVLLVSQRQSRSNSVEPSCLRIFRQHGILRHESLRRSEFGSADARVHSRSNPSAAISNPFLRLRKFKYLVTSTLTHGGSSVPMLDDD</sequence>
<evidence type="ECO:0000313" key="1">
    <source>
        <dbReference type="EMBL" id="KAJ7022041.1"/>
    </source>
</evidence>
<gene>
    <name evidence="1" type="ORF">C8F04DRAFT_247080</name>
</gene>
<dbReference type="Proteomes" id="UP001218188">
    <property type="component" value="Unassembled WGS sequence"/>
</dbReference>
<dbReference type="AlphaFoldDB" id="A0AAD6WSM9"/>
<name>A0AAD6WSM9_9AGAR</name>
<accession>A0AAD6WSM9</accession>
<keyword evidence="2" id="KW-1185">Reference proteome</keyword>
<comment type="caution">
    <text evidence="1">The sequence shown here is derived from an EMBL/GenBank/DDBJ whole genome shotgun (WGS) entry which is preliminary data.</text>
</comment>
<proteinExistence type="predicted"/>
<organism evidence="1 2">
    <name type="scientific">Mycena alexandri</name>
    <dbReference type="NCBI Taxonomy" id="1745969"/>
    <lineage>
        <taxon>Eukaryota</taxon>
        <taxon>Fungi</taxon>
        <taxon>Dikarya</taxon>
        <taxon>Basidiomycota</taxon>
        <taxon>Agaricomycotina</taxon>
        <taxon>Agaricomycetes</taxon>
        <taxon>Agaricomycetidae</taxon>
        <taxon>Agaricales</taxon>
        <taxon>Marasmiineae</taxon>
        <taxon>Mycenaceae</taxon>
        <taxon>Mycena</taxon>
    </lineage>
</organism>
<reference evidence="1" key="1">
    <citation type="submission" date="2023-03" db="EMBL/GenBank/DDBJ databases">
        <title>Massive genome expansion in bonnet fungi (Mycena s.s.) driven by repeated elements and novel gene families across ecological guilds.</title>
        <authorList>
            <consortium name="Lawrence Berkeley National Laboratory"/>
            <person name="Harder C.B."/>
            <person name="Miyauchi S."/>
            <person name="Viragh M."/>
            <person name="Kuo A."/>
            <person name="Thoen E."/>
            <person name="Andreopoulos B."/>
            <person name="Lu D."/>
            <person name="Skrede I."/>
            <person name="Drula E."/>
            <person name="Henrissat B."/>
            <person name="Morin E."/>
            <person name="Kohler A."/>
            <person name="Barry K."/>
            <person name="LaButti K."/>
            <person name="Morin E."/>
            <person name="Salamov A."/>
            <person name="Lipzen A."/>
            <person name="Mereny Z."/>
            <person name="Hegedus B."/>
            <person name="Baldrian P."/>
            <person name="Stursova M."/>
            <person name="Weitz H."/>
            <person name="Taylor A."/>
            <person name="Grigoriev I.V."/>
            <person name="Nagy L.G."/>
            <person name="Martin F."/>
            <person name="Kauserud H."/>
        </authorList>
    </citation>
    <scope>NUCLEOTIDE SEQUENCE</scope>
    <source>
        <strain evidence="1">CBHHK200</strain>
    </source>
</reference>
<evidence type="ECO:0000313" key="2">
    <source>
        <dbReference type="Proteomes" id="UP001218188"/>
    </source>
</evidence>